<organism evidence="2 3">
    <name type="scientific">Aspergillus sclerotiicarbonarius (strain CBS 121057 / IBT 28362)</name>
    <dbReference type="NCBI Taxonomy" id="1448318"/>
    <lineage>
        <taxon>Eukaryota</taxon>
        <taxon>Fungi</taxon>
        <taxon>Dikarya</taxon>
        <taxon>Ascomycota</taxon>
        <taxon>Pezizomycotina</taxon>
        <taxon>Eurotiomycetes</taxon>
        <taxon>Eurotiomycetidae</taxon>
        <taxon>Eurotiales</taxon>
        <taxon>Aspergillaceae</taxon>
        <taxon>Aspergillus</taxon>
        <taxon>Aspergillus subgen. Circumdati</taxon>
    </lineage>
</organism>
<sequence length="154" mass="16074">MLAGCHRGMVQPPLSVGLASSAERLQVRDVGLGLRQLRDRQPQREFISPSIVVAVAGICKIDNAAIDAAEAVASSSRRTLLFLCSCLLFRGPHFTLAAAAISPSSFHYSTVIAIRDPSSALGELSLKIMQPVGRTGVRGLAGGPGTRGPNGKSP</sequence>
<name>A0A319EMP7_ASPSB</name>
<feature type="region of interest" description="Disordered" evidence="1">
    <location>
        <begin position="135"/>
        <end position="154"/>
    </location>
</feature>
<dbReference type="Proteomes" id="UP000248423">
    <property type="component" value="Unassembled WGS sequence"/>
</dbReference>
<proteinExistence type="predicted"/>
<evidence type="ECO:0000313" key="3">
    <source>
        <dbReference type="Proteomes" id="UP000248423"/>
    </source>
</evidence>
<evidence type="ECO:0000313" key="2">
    <source>
        <dbReference type="EMBL" id="PYI02029.1"/>
    </source>
</evidence>
<accession>A0A319EMP7</accession>
<feature type="compositionally biased region" description="Gly residues" evidence="1">
    <location>
        <begin position="139"/>
        <end position="148"/>
    </location>
</feature>
<protein>
    <submittedName>
        <fullName evidence="2">Uncharacterized protein</fullName>
    </submittedName>
</protein>
<dbReference type="EMBL" id="KZ826402">
    <property type="protein sequence ID" value="PYI02029.1"/>
    <property type="molecule type" value="Genomic_DNA"/>
</dbReference>
<dbReference type="VEuPathDB" id="FungiDB:BO78DRAFT_422947"/>
<dbReference type="AlphaFoldDB" id="A0A319EMP7"/>
<evidence type="ECO:0000256" key="1">
    <source>
        <dbReference type="SAM" id="MobiDB-lite"/>
    </source>
</evidence>
<gene>
    <name evidence="2" type="ORF">BO78DRAFT_422947</name>
</gene>
<keyword evidence="3" id="KW-1185">Reference proteome</keyword>
<reference evidence="2 3" key="1">
    <citation type="submission" date="2018-02" db="EMBL/GenBank/DDBJ databases">
        <title>The genomes of Aspergillus section Nigri reveals drivers in fungal speciation.</title>
        <authorList>
            <consortium name="DOE Joint Genome Institute"/>
            <person name="Vesth T.C."/>
            <person name="Nybo J."/>
            <person name="Theobald S."/>
            <person name="Brandl J."/>
            <person name="Frisvad J.C."/>
            <person name="Nielsen K.F."/>
            <person name="Lyhne E.K."/>
            <person name="Kogle M.E."/>
            <person name="Kuo A."/>
            <person name="Riley R."/>
            <person name="Clum A."/>
            <person name="Nolan M."/>
            <person name="Lipzen A."/>
            <person name="Salamov A."/>
            <person name="Henrissat B."/>
            <person name="Wiebenga A."/>
            <person name="De vries R.P."/>
            <person name="Grigoriev I.V."/>
            <person name="Mortensen U.H."/>
            <person name="Andersen M.R."/>
            <person name="Baker S.E."/>
        </authorList>
    </citation>
    <scope>NUCLEOTIDE SEQUENCE [LARGE SCALE GENOMIC DNA]</scope>
    <source>
        <strain evidence="2 3">CBS 121057</strain>
    </source>
</reference>